<dbReference type="Proteomes" id="UP000184693">
    <property type="component" value="Unassembled WGS sequence"/>
</dbReference>
<proteinExistence type="predicted"/>
<reference evidence="1 2" key="1">
    <citation type="submission" date="2016-11" db="EMBL/GenBank/DDBJ databases">
        <authorList>
            <person name="Jaros S."/>
            <person name="Januszkiewicz K."/>
            <person name="Wedrychowicz H."/>
        </authorList>
    </citation>
    <scope>NUCLEOTIDE SEQUENCE [LARGE SCALE GENOMIC DNA]</scope>
    <source>
        <strain evidence="1 2">GAS86</strain>
    </source>
</reference>
<sequence length="38" mass="4121">MGNGVDVDANEIIEPLARIDDERVVVLPKAILVGNDLF</sequence>
<evidence type="ECO:0000313" key="2">
    <source>
        <dbReference type="Proteomes" id="UP000184693"/>
    </source>
</evidence>
<gene>
    <name evidence="1" type="ORF">SAMN05444168_5351</name>
</gene>
<evidence type="ECO:0000313" key="1">
    <source>
        <dbReference type="EMBL" id="SIO48978.1"/>
    </source>
</evidence>
<protein>
    <submittedName>
        <fullName evidence="1">Uncharacterized protein</fullName>
    </submittedName>
</protein>
<name>A0A1N6JX97_9BURK</name>
<dbReference type="EMBL" id="FSRM01000002">
    <property type="protein sequence ID" value="SIO48978.1"/>
    <property type="molecule type" value="Genomic_DNA"/>
</dbReference>
<dbReference type="AlphaFoldDB" id="A0A1N6JX97"/>
<organism evidence="1 2">
    <name type="scientific">Paraburkholderia phenazinium</name>
    <dbReference type="NCBI Taxonomy" id="60549"/>
    <lineage>
        <taxon>Bacteria</taxon>
        <taxon>Pseudomonadati</taxon>
        <taxon>Pseudomonadota</taxon>
        <taxon>Betaproteobacteria</taxon>
        <taxon>Burkholderiales</taxon>
        <taxon>Burkholderiaceae</taxon>
        <taxon>Paraburkholderia</taxon>
    </lineage>
</organism>
<accession>A0A1N6JX97</accession>